<name>A0A183DXC4_9BILA</name>
<sequence>MLSILDRLKIERVCRRWRDLAKYSWDDTTTVSYSSLIGEKSCSLPCFVERPVLGNNEVKSLAKRCGVHLREMDLHAFRDTLTYSVCLSFAVHCPNLTALNLHGKCCGERSFIIFLEVPTIDKFGRERE</sequence>
<dbReference type="AlphaFoldDB" id="A0A183DXC4"/>
<evidence type="ECO:0000313" key="1">
    <source>
        <dbReference type="EMBL" id="VDN22153.1"/>
    </source>
</evidence>
<dbReference type="WBParaSite" id="GPUH_0001338001-mRNA-1">
    <property type="protein sequence ID" value="GPUH_0001338001-mRNA-1"/>
    <property type="gene ID" value="GPUH_0001338001"/>
</dbReference>
<reference evidence="1 2" key="2">
    <citation type="submission" date="2018-11" db="EMBL/GenBank/DDBJ databases">
        <authorList>
            <consortium name="Pathogen Informatics"/>
        </authorList>
    </citation>
    <scope>NUCLEOTIDE SEQUENCE [LARGE SCALE GENOMIC DNA]</scope>
</reference>
<evidence type="ECO:0000313" key="3">
    <source>
        <dbReference type="WBParaSite" id="GPUH_0001338001-mRNA-1"/>
    </source>
</evidence>
<dbReference type="EMBL" id="UYRT01080149">
    <property type="protein sequence ID" value="VDN22153.1"/>
    <property type="molecule type" value="Genomic_DNA"/>
</dbReference>
<accession>A0A183DXC4</accession>
<protein>
    <submittedName>
        <fullName evidence="3">F-box domain-containing protein</fullName>
    </submittedName>
</protein>
<dbReference type="InterPro" id="IPR032675">
    <property type="entry name" value="LRR_dom_sf"/>
</dbReference>
<dbReference type="Gene3D" id="3.80.10.10">
    <property type="entry name" value="Ribonuclease Inhibitor"/>
    <property type="match status" value="1"/>
</dbReference>
<organism evidence="3">
    <name type="scientific">Gongylonema pulchrum</name>
    <dbReference type="NCBI Taxonomy" id="637853"/>
    <lineage>
        <taxon>Eukaryota</taxon>
        <taxon>Metazoa</taxon>
        <taxon>Ecdysozoa</taxon>
        <taxon>Nematoda</taxon>
        <taxon>Chromadorea</taxon>
        <taxon>Rhabditida</taxon>
        <taxon>Spirurina</taxon>
        <taxon>Spiruromorpha</taxon>
        <taxon>Spiruroidea</taxon>
        <taxon>Gongylonematidae</taxon>
        <taxon>Gongylonema</taxon>
    </lineage>
</organism>
<gene>
    <name evidence="1" type="ORF">GPUH_LOCUS13365</name>
</gene>
<proteinExistence type="predicted"/>
<keyword evidence="2" id="KW-1185">Reference proteome</keyword>
<dbReference type="OrthoDB" id="5788212at2759"/>
<evidence type="ECO:0000313" key="2">
    <source>
        <dbReference type="Proteomes" id="UP000271098"/>
    </source>
</evidence>
<dbReference type="Proteomes" id="UP000271098">
    <property type="component" value="Unassembled WGS sequence"/>
</dbReference>
<reference evidence="3" key="1">
    <citation type="submission" date="2016-06" db="UniProtKB">
        <authorList>
            <consortium name="WormBaseParasite"/>
        </authorList>
    </citation>
    <scope>IDENTIFICATION</scope>
</reference>